<dbReference type="AlphaFoldDB" id="A0A0K1QG19"/>
<evidence type="ECO:0000313" key="3">
    <source>
        <dbReference type="Proteomes" id="UP000064967"/>
    </source>
</evidence>
<dbReference type="InterPro" id="IPR035234">
    <property type="entry name" value="IgGFc-bd_N"/>
</dbReference>
<reference evidence="2 3" key="1">
    <citation type="submission" date="2015-08" db="EMBL/GenBank/DDBJ databases">
        <authorList>
            <person name="Babu N.S."/>
            <person name="Beckwith C.J."/>
            <person name="Beseler K.G."/>
            <person name="Brison A."/>
            <person name="Carone J.V."/>
            <person name="Caskin T.P."/>
            <person name="Diamond M."/>
            <person name="Durham M.E."/>
            <person name="Foxe J.M."/>
            <person name="Go M."/>
            <person name="Henderson B.A."/>
            <person name="Jones I.B."/>
            <person name="McGettigan J.A."/>
            <person name="Micheletti S.J."/>
            <person name="Nasrallah M.E."/>
            <person name="Ortiz D."/>
            <person name="Piller C.R."/>
            <person name="Privatt S.R."/>
            <person name="Schneider S.L."/>
            <person name="Sharp S."/>
            <person name="Smith T.C."/>
            <person name="Stanton J.D."/>
            <person name="Ullery H.E."/>
            <person name="Wilson R.J."/>
            <person name="Serrano M.G."/>
            <person name="Buck G."/>
            <person name="Lee V."/>
            <person name="Wang Y."/>
            <person name="Carvalho R."/>
            <person name="Voegtly L."/>
            <person name="Shi R."/>
            <person name="Duckworth R."/>
            <person name="Johnson A."/>
            <person name="Loviza R."/>
            <person name="Walstead R."/>
            <person name="Shah Z."/>
            <person name="Kiflezghi M."/>
            <person name="Wade K."/>
            <person name="Ball S.L."/>
            <person name="Bradley K.W."/>
            <person name="Asai D.J."/>
            <person name="Bowman C.A."/>
            <person name="Russell D.A."/>
            <person name="Pope W.H."/>
            <person name="Jacobs-Sera D."/>
            <person name="Hendrix R.W."/>
            <person name="Hatfull G.F."/>
        </authorList>
    </citation>
    <scope>NUCLEOTIDE SEQUENCE [LARGE SCALE GENOMIC DNA]</scope>
    <source>
        <strain evidence="2 3">DSM 27648</strain>
    </source>
</reference>
<keyword evidence="3" id="KW-1185">Reference proteome</keyword>
<protein>
    <recommendedName>
        <fullName evidence="1">IgGFc-binding protein N-terminal domain-containing protein</fullName>
    </recommendedName>
</protein>
<name>A0A0K1QG19_9BACT</name>
<dbReference type="STRING" id="1391654.AKJ09_11038"/>
<sequence>MKSSQLLSGVRAGALVVWGFALANALACGKDRPALDAPPVLIAGDDGGDAGGPVCGVQCSIDGRSKLTVCDGEVTETVMCPPEMACGAGICQEPCAAAAADHNSNGCDFYFQAPRYSSSNYRQSCYAAYVVNTSNQDATISLEYQGQPIDISKSLFRTTPGDATLTAHTGPLAPGEGAILFVSDRDRTGEPYVPSTPFDPDISCPKGVVPATHVDVIPNGTGIGSSFRLTAGMPVSLASIYPFGGASSFVPAATLHLPVATWEKQHILINGWETGPTGRPAALIVASEDDTEVTLLPRVDLQNGAGVVGGPAGVPVKFRLGKGQNLQLVQSRELTGSLVTSDKPTTTFAGHQCAEVPVGKAACDILTQQIPSLEQWGSEYVGVGYRPRLGNEHEPVGYRIVAAQDGTLLEYDPPQPPAGAPTALSRGQSKLFYAGTGDAFVVRTQDADHPIYVAAYMSGGGDANGAGDPEFVNVVAAGQYLRAYSFYADPTYAEASLVIVRAKAYGKFNDVWLECAGNLTDFRPIGTRGDYEFTRVDLSRNFGNGASFDGGTCKAGMQRMSSEGPFSATLWGWGMYASYAFASGTALRKLVTNPIIVF</sequence>
<proteinExistence type="predicted"/>
<feature type="domain" description="IgGFc-binding protein N-terminal" evidence="1">
    <location>
        <begin position="252"/>
        <end position="572"/>
    </location>
</feature>
<dbReference type="Proteomes" id="UP000064967">
    <property type="component" value="Chromosome"/>
</dbReference>
<accession>A0A0K1QG19</accession>
<dbReference type="OrthoDB" id="5524783at2"/>
<organism evidence="2 3">
    <name type="scientific">Labilithrix luteola</name>
    <dbReference type="NCBI Taxonomy" id="1391654"/>
    <lineage>
        <taxon>Bacteria</taxon>
        <taxon>Pseudomonadati</taxon>
        <taxon>Myxococcota</taxon>
        <taxon>Polyangia</taxon>
        <taxon>Polyangiales</taxon>
        <taxon>Labilitrichaceae</taxon>
        <taxon>Labilithrix</taxon>
    </lineage>
</organism>
<evidence type="ECO:0000259" key="1">
    <source>
        <dbReference type="Pfam" id="PF17517"/>
    </source>
</evidence>
<evidence type="ECO:0000313" key="2">
    <source>
        <dbReference type="EMBL" id="AKV04375.1"/>
    </source>
</evidence>
<dbReference type="KEGG" id="llu:AKJ09_11038"/>
<dbReference type="Pfam" id="PF17517">
    <property type="entry name" value="IgGFc_binding"/>
    <property type="match status" value="1"/>
</dbReference>
<dbReference type="RefSeq" id="WP_146655000.1">
    <property type="nucleotide sequence ID" value="NZ_CP012333.1"/>
</dbReference>
<dbReference type="PANTHER" id="PTHR46534:SF1">
    <property type="entry name" value="IGGFC-BINDING PROTEIN N-TERMINAL DOMAIN-CONTAINING PROTEIN"/>
    <property type="match status" value="1"/>
</dbReference>
<dbReference type="PANTHER" id="PTHR46534">
    <property type="entry name" value="IGGFC_BINDING DOMAIN-CONTAINING PROTEIN"/>
    <property type="match status" value="1"/>
</dbReference>
<gene>
    <name evidence="2" type="ORF">AKJ09_11038</name>
</gene>
<dbReference type="EMBL" id="CP012333">
    <property type="protein sequence ID" value="AKV04375.1"/>
    <property type="molecule type" value="Genomic_DNA"/>
</dbReference>